<comment type="caution">
    <text evidence="4">The sequence shown here is derived from an EMBL/GenBank/DDBJ whole genome shotgun (WGS) entry which is preliminary data.</text>
</comment>
<name>A0A370XBR0_9GAMM</name>
<gene>
    <name evidence="4" type="ORF">DWU99_00040</name>
</gene>
<reference evidence="4 5" key="1">
    <citation type="submission" date="2018-07" db="EMBL/GenBank/DDBJ databases">
        <title>Dyella monticola sp. nov. and Dyella psychrodurans sp. nov. isolated from monsoon evergreen broad-leaved forest soil of Dinghu Mountain, China.</title>
        <authorList>
            <person name="Gao Z."/>
            <person name="Qiu L."/>
        </authorList>
    </citation>
    <scope>NUCLEOTIDE SEQUENCE [LARGE SCALE GENOMIC DNA]</scope>
    <source>
        <strain evidence="4 5">4MSK11</strain>
    </source>
</reference>
<feature type="domain" description="PilY1 beta-propeller" evidence="3">
    <location>
        <begin position="249"/>
        <end position="620"/>
    </location>
</feature>
<keyword evidence="5" id="KW-1185">Reference proteome</keyword>
<dbReference type="InterPro" id="IPR008707">
    <property type="entry name" value="B-propeller_PilY1"/>
</dbReference>
<evidence type="ECO:0000256" key="2">
    <source>
        <dbReference type="ARBA" id="ARBA00022837"/>
    </source>
</evidence>
<dbReference type="EMBL" id="QRBF01000001">
    <property type="protein sequence ID" value="RDS85710.1"/>
    <property type="molecule type" value="Genomic_DNA"/>
</dbReference>
<sequence length="779" mass="82873">MSSVSCRVRSMHRPASECTRMTMSRISLEQLAKWSVACAVAVMCMNASSTSSARTSATQLPGTVELSPLPLDQSQDDSLRTVLGVNTGVLATGALAFEGGYDPADWSGQMRAVVLNADGALSQVLWDAGLLLTNPSVTPPIRRALLTLHTDSTTGDTIGMSFEPWSDFDPVEMKGLMTPASRDVGDTLETRVEYLRGERGEETTGVMRERKSLLGAIVNAQAVYVGRPTGNYSDAWPTKIQGISVASPEMEPDAQSYDQFVTSNADRQPVVYVGANDGMLHAFYAPVPHCTMYDEQGDCTRYDPGANAGKEVFAFVPRGVYGNLGNLTSADAFLFAPTVDATPVVRDVFFAEHGDHAWHTLLVGGLRLGGRGVYALDVTHPVSTNEVAAQRTVLWEFDADARPGTTPYGNTYNPTDLGYTYGQPAIARLANGRWAVLVPGGYFPDCSKPDRPVRCEAAARTAPADFSVLFVLDAQTGEVIAELKTPTDIAGVASYGLSSPVLGDYDNDQVDDVAFAGDLAGNLWRFDLSSPDPANWKATLAYRPEVQGAQPINVMPRLFPDPVTNRFMVVFGTGKYLGEGDVSRDVPVQAVYGIKDRVDSRGNPVTVSHESLQAQTLTETTVSDPTSSYAGATLRSLTSNPVAPAAGGWYFDLDVASGERVVVTPTALFNTNSVLVSTLIPKGGSNSSSGLKGSVMAVDALTGGPGNSLSSSGNVSYVGGLIDRPRTAGTLPVATMMGGGKLLLPGLMLKSSNSGLKWPLSFGSPTWRRRSWSILSQDP</sequence>
<evidence type="ECO:0000313" key="4">
    <source>
        <dbReference type="EMBL" id="RDS85710.1"/>
    </source>
</evidence>
<keyword evidence="2" id="KW-0106">Calcium</keyword>
<dbReference type="AlphaFoldDB" id="A0A370XBR0"/>
<evidence type="ECO:0000259" key="3">
    <source>
        <dbReference type="Pfam" id="PF05567"/>
    </source>
</evidence>
<organism evidence="4 5">
    <name type="scientific">Dyella psychrodurans</name>
    <dbReference type="NCBI Taxonomy" id="1927960"/>
    <lineage>
        <taxon>Bacteria</taxon>
        <taxon>Pseudomonadati</taxon>
        <taxon>Pseudomonadota</taxon>
        <taxon>Gammaproteobacteria</taxon>
        <taxon>Lysobacterales</taxon>
        <taxon>Rhodanobacteraceae</taxon>
        <taxon>Dyella</taxon>
    </lineage>
</organism>
<evidence type="ECO:0000313" key="5">
    <source>
        <dbReference type="Proteomes" id="UP000255334"/>
    </source>
</evidence>
<dbReference type="Proteomes" id="UP000255334">
    <property type="component" value="Unassembled WGS sequence"/>
</dbReference>
<evidence type="ECO:0000256" key="1">
    <source>
        <dbReference type="ARBA" id="ARBA00022723"/>
    </source>
</evidence>
<dbReference type="GO" id="GO:0046872">
    <property type="term" value="F:metal ion binding"/>
    <property type="evidence" value="ECO:0007669"/>
    <property type="project" value="UniProtKB-KW"/>
</dbReference>
<proteinExistence type="predicted"/>
<protein>
    <recommendedName>
        <fullName evidence="3">PilY1 beta-propeller domain-containing protein</fullName>
    </recommendedName>
</protein>
<dbReference type="Pfam" id="PF05567">
    <property type="entry name" value="T4P_PilY1"/>
    <property type="match status" value="1"/>
</dbReference>
<accession>A0A370XBR0</accession>
<keyword evidence="1" id="KW-0479">Metal-binding</keyword>